<evidence type="ECO:0000313" key="3">
    <source>
        <dbReference type="Proteomes" id="UP000016935"/>
    </source>
</evidence>
<dbReference type="RefSeq" id="XP_008021365.1">
    <property type="nucleotide sequence ID" value="XM_008023174.1"/>
</dbReference>
<feature type="non-terminal residue" evidence="2">
    <location>
        <position position="141"/>
    </location>
</feature>
<keyword evidence="3" id="KW-1185">Reference proteome</keyword>
<dbReference type="EMBL" id="KB908482">
    <property type="protein sequence ID" value="EOA90626.1"/>
    <property type="molecule type" value="Genomic_DNA"/>
</dbReference>
<reference evidence="2 3" key="2">
    <citation type="journal article" date="2013" name="PLoS Genet.">
        <title>Comparative genome structure, secondary metabolite, and effector coding capacity across Cochliobolus pathogens.</title>
        <authorList>
            <person name="Condon B.J."/>
            <person name="Leng Y."/>
            <person name="Wu D."/>
            <person name="Bushley K.E."/>
            <person name="Ohm R.A."/>
            <person name="Otillar R."/>
            <person name="Martin J."/>
            <person name="Schackwitz W."/>
            <person name="Grimwood J."/>
            <person name="MohdZainudin N."/>
            <person name="Xue C."/>
            <person name="Wang R."/>
            <person name="Manning V.A."/>
            <person name="Dhillon B."/>
            <person name="Tu Z.J."/>
            <person name="Steffenson B.J."/>
            <person name="Salamov A."/>
            <person name="Sun H."/>
            <person name="Lowry S."/>
            <person name="LaButti K."/>
            <person name="Han J."/>
            <person name="Copeland A."/>
            <person name="Lindquist E."/>
            <person name="Barry K."/>
            <person name="Schmutz J."/>
            <person name="Baker S.E."/>
            <person name="Ciuffetti L.M."/>
            <person name="Grigoriev I.V."/>
            <person name="Zhong S."/>
            <person name="Turgeon B.G."/>
        </authorList>
    </citation>
    <scope>NUCLEOTIDE SEQUENCE [LARGE SCALE GENOMIC DNA]</scope>
    <source>
        <strain evidence="3">28A</strain>
    </source>
</reference>
<name>R0J1K5_EXST2</name>
<protein>
    <submittedName>
        <fullName evidence="2">Uncharacterized protein</fullName>
    </submittedName>
</protein>
<evidence type="ECO:0000313" key="2">
    <source>
        <dbReference type="EMBL" id="EOA90626.1"/>
    </source>
</evidence>
<dbReference type="eggNOG" id="ENOG502T1M6">
    <property type="taxonomic scope" value="Eukaryota"/>
</dbReference>
<dbReference type="GeneID" id="19405284"/>
<feature type="region of interest" description="Disordered" evidence="1">
    <location>
        <begin position="18"/>
        <end position="38"/>
    </location>
</feature>
<reference evidence="2 3" key="1">
    <citation type="journal article" date="2012" name="PLoS Pathog.">
        <title>Diverse lifestyles and strategies of plant pathogenesis encoded in the genomes of eighteen Dothideomycetes fungi.</title>
        <authorList>
            <person name="Ohm R.A."/>
            <person name="Feau N."/>
            <person name="Henrissat B."/>
            <person name="Schoch C.L."/>
            <person name="Horwitz B.A."/>
            <person name="Barry K.W."/>
            <person name="Condon B.J."/>
            <person name="Copeland A.C."/>
            <person name="Dhillon B."/>
            <person name="Glaser F."/>
            <person name="Hesse C.N."/>
            <person name="Kosti I."/>
            <person name="LaButti K."/>
            <person name="Lindquist E.A."/>
            <person name="Lucas S."/>
            <person name="Salamov A.A."/>
            <person name="Bradshaw R.E."/>
            <person name="Ciuffetti L."/>
            <person name="Hamelin R.C."/>
            <person name="Kema G.H.J."/>
            <person name="Lawrence C."/>
            <person name="Scott J.A."/>
            <person name="Spatafora J.W."/>
            <person name="Turgeon B.G."/>
            <person name="de Wit P.J.G.M."/>
            <person name="Zhong S."/>
            <person name="Goodwin S.B."/>
            <person name="Grigoriev I.V."/>
        </authorList>
    </citation>
    <scope>NUCLEOTIDE SEQUENCE [LARGE SCALE GENOMIC DNA]</scope>
    <source>
        <strain evidence="3">28A</strain>
    </source>
</reference>
<dbReference type="AlphaFoldDB" id="R0J1K5"/>
<proteinExistence type="predicted"/>
<accession>R0J1K5</accession>
<gene>
    <name evidence="2" type="ORF">SETTUDRAFT_63163</name>
</gene>
<sequence>IKPTFSPTYQSLITNHVLSDPSHPLHETQRRRQASRPRRGLWWHVTTGADLNKSSCVRAWARRRVRHAMREELAARGYDEGGCFVGEMKTKKKEEGLGIGKIGIANEDLKGSLRMHVLAPLVAARFEVVRGEVGSVVEALV</sequence>
<organism evidence="2 3">
    <name type="scientific">Exserohilum turcicum (strain 28A)</name>
    <name type="common">Northern leaf blight fungus</name>
    <name type="synonym">Setosphaeria turcica</name>
    <dbReference type="NCBI Taxonomy" id="671987"/>
    <lineage>
        <taxon>Eukaryota</taxon>
        <taxon>Fungi</taxon>
        <taxon>Dikarya</taxon>
        <taxon>Ascomycota</taxon>
        <taxon>Pezizomycotina</taxon>
        <taxon>Dothideomycetes</taxon>
        <taxon>Pleosporomycetidae</taxon>
        <taxon>Pleosporales</taxon>
        <taxon>Pleosporineae</taxon>
        <taxon>Pleosporaceae</taxon>
        <taxon>Exserohilum</taxon>
    </lineage>
</organism>
<feature type="non-terminal residue" evidence="2">
    <location>
        <position position="1"/>
    </location>
</feature>
<evidence type="ECO:0000256" key="1">
    <source>
        <dbReference type="SAM" id="MobiDB-lite"/>
    </source>
</evidence>
<dbReference type="Proteomes" id="UP000016935">
    <property type="component" value="Unassembled WGS sequence"/>
</dbReference>
<dbReference type="HOGENOM" id="CLU_122033_0_0_1"/>